<dbReference type="Pfam" id="PF14881">
    <property type="entry name" value="Tubulin_3"/>
    <property type="match status" value="1"/>
</dbReference>
<evidence type="ECO:0000256" key="1">
    <source>
        <dbReference type="ARBA" id="ARBA00004173"/>
    </source>
</evidence>
<dbReference type="FunCoup" id="A0A0D2X559">
    <property type="interactions" value="165"/>
</dbReference>
<comment type="similarity">
    <text evidence="2">Belongs to the misato family.</text>
</comment>
<sequence>MNRSLAITLPYAVCTCHSLFVPSYSSTARLTMSTREVITLQFGHYANFVGTHFWNAQQAQFTLPSPNAVQHVDHDVLFRSGQTRASDDEASASSGSLLLSGNQTGAVISTYTPRLLAFDLKGSLSTMSKVGAGLYSEYSERPSTSSADQQAAWAGNIQRIEQSTAQKHPFMAELDADYHAAIAGRPRPQRERFVLDYQNVRFWSDVCVMHLHPRSVQLTSKFVHHSSIEPFDLYGHGSSVWADPDFQDKVETDLHFFAEECDSLHGFHILADVASGFGGLTESVLSLVADEYGSKSRLVFGLSPYCHNYSDDLQQETYRAKSAINNVLSTAAISELASCYVPVSDSILNFSPPGLNARANSWYHSSAVVASLIDTVTLPYRLTKQHTSIHHILSVLALGGARGGLAGLAAATRYPRTFSPENLDKQLESAPSYRSSDVEAAFTSFTPGVSVKGDIRSQFTTLRGILKGLSGEQTQEVFSHFAVAGSLSQACDTSSAFPLEAPFPCSVFGYASASEIPTSHPVIASLRSGGRVSSGAVNHAVKALRDASYATYAHEYDNCGVSRDDLTEARESLLNLRDTDSDDVDF</sequence>
<keyword evidence="7" id="KW-1185">Reference proteome</keyword>
<dbReference type="AlphaFoldDB" id="A0A0D2X559"/>
<feature type="domain" description="Misato Segment II tubulin-like" evidence="4">
    <location>
        <begin position="35"/>
        <end position="85"/>
    </location>
</feature>
<dbReference type="Proteomes" id="UP000008743">
    <property type="component" value="Unassembled WGS sequence"/>
</dbReference>
<dbReference type="InterPro" id="IPR019605">
    <property type="entry name" value="Misato_II_tubulin-like"/>
</dbReference>
<evidence type="ECO:0000313" key="6">
    <source>
        <dbReference type="EMBL" id="KJE97239.1"/>
    </source>
</evidence>
<gene>
    <name evidence="6" type="ORF">CAOG_009115</name>
</gene>
<dbReference type="OrthoDB" id="271881at2759"/>
<dbReference type="InterPro" id="IPR049942">
    <property type="entry name" value="DML1/Misato"/>
</dbReference>
<dbReference type="Gene3D" id="3.40.50.1440">
    <property type="entry name" value="Tubulin/FtsZ, GTPase domain"/>
    <property type="match status" value="1"/>
</dbReference>
<feature type="domain" description="Misato Segment II tubulin-like" evidence="4">
    <location>
        <begin position="103"/>
        <end position="175"/>
    </location>
</feature>
<dbReference type="InParanoid" id="A0A0D2X559"/>
<dbReference type="GO" id="GO:0005739">
    <property type="term" value="C:mitochondrion"/>
    <property type="evidence" value="ECO:0007669"/>
    <property type="project" value="UniProtKB-SubCell"/>
</dbReference>
<dbReference type="Pfam" id="PF10644">
    <property type="entry name" value="Misat_Tub_SegII"/>
    <property type="match status" value="2"/>
</dbReference>
<organism evidence="6 7">
    <name type="scientific">Capsaspora owczarzaki (strain ATCC 30864)</name>
    <dbReference type="NCBI Taxonomy" id="595528"/>
    <lineage>
        <taxon>Eukaryota</taxon>
        <taxon>Filasterea</taxon>
        <taxon>Capsaspora</taxon>
    </lineage>
</organism>
<evidence type="ECO:0000313" key="7">
    <source>
        <dbReference type="Proteomes" id="UP000008743"/>
    </source>
</evidence>
<evidence type="ECO:0000256" key="3">
    <source>
        <dbReference type="ARBA" id="ARBA00023128"/>
    </source>
</evidence>
<dbReference type="EMBL" id="KE346373">
    <property type="protein sequence ID" value="KJE97239.1"/>
    <property type="molecule type" value="Genomic_DNA"/>
</dbReference>
<dbReference type="InterPro" id="IPR029209">
    <property type="entry name" value="DML1/Misato_tubulin"/>
</dbReference>
<reference evidence="7" key="1">
    <citation type="submission" date="2011-02" db="EMBL/GenBank/DDBJ databases">
        <title>The Genome Sequence of Capsaspora owczarzaki ATCC 30864.</title>
        <authorList>
            <person name="Russ C."/>
            <person name="Cuomo C."/>
            <person name="Burger G."/>
            <person name="Gray M.W."/>
            <person name="Holland P.W.H."/>
            <person name="King N."/>
            <person name="Lang F.B.F."/>
            <person name="Roger A.J."/>
            <person name="Ruiz-Trillo I."/>
            <person name="Young S.K."/>
            <person name="Zeng Q."/>
            <person name="Gargeya S."/>
            <person name="Alvarado L."/>
            <person name="Berlin A."/>
            <person name="Chapman S.B."/>
            <person name="Chen Z."/>
            <person name="Freedman E."/>
            <person name="Gellesch M."/>
            <person name="Goldberg J."/>
            <person name="Griggs A."/>
            <person name="Gujja S."/>
            <person name="Heilman E."/>
            <person name="Heiman D."/>
            <person name="Howarth C."/>
            <person name="Mehta T."/>
            <person name="Neiman D."/>
            <person name="Pearson M."/>
            <person name="Roberts A."/>
            <person name="Saif S."/>
            <person name="Shea T."/>
            <person name="Shenoy N."/>
            <person name="Sisk P."/>
            <person name="Stolte C."/>
            <person name="Sykes S."/>
            <person name="White J."/>
            <person name="Yandava C."/>
            <person name="Haas B."/>
            <person name="Nusbaum C."/>
            <person name="Birren B."/>
        </authorList>
    </citation>
    <scope>NUCLEOTIDE SEQUENCE</scope>
    <source>
        <strain evidence="7">ATCC 30864</strain>
    </source>
</reference>
<evidence type="ECO:0000259" key="4">
    <source>
        <dbReference type="Pfam" id="PF10644"/>
    </source>
</evidence>
<dbReference type="PANTHER" id="PTHR13391">
    <property type="entry name" value="MITOCHONDRIAL DISTRIBUTION REGULATOR MISATO"/>
    <property type="match status" value="1"/>
</dbReference>
<dbReference type="STRING" id="595528.A0A0D2X559"/>
<proteinExistence type="inferred from homology"/>
<dbReference type="PhylomeDB" id="A0A0D2X559"/>
<dbReference type="PANTHER" id="PTHR13391:SF0">
    <property type="entry name" value="PROTEIN MISATO HOMOLOG 1"/>
    <property type="match status" value="1"/>
</dbReference>
<dbReference type="eggNOG" id="KOG2530">
    <property type="taxonomic scope" value="Eukaryota"/>
</dbReference>
<dbReference type="InterPro" id="IPR036525">
    <property type="entry name" value="Tubulin/FtsZ_GTPase_sf"/>
</dbReference>
<keyword evidence="3" id="KW-0496">Mitochondrion</keyword>
<accession>A0A0D2X559</accession>
<evidence type="ECO:0000259" key="5">
    <source>
        <dbReference type="Pfam" id="PF14881"/>
    </source>
</evidence>
<name>A0A0D2X559_CAPO3</name>
<comment type="subcellular location">
    <subcellularLocation>
        <location evidence="1">Mitochondrion</location>
    </subcellularLocation>
</comment>
<dbReference type="GO" id="GO:0007005">
    <property type="term" value="P:mitochondrion organization"/>
    <property type="evidence" value="ECO:0007669"/>
    <property type="project" value="InterPro"/>
</dbReference>
<dbReference type="SUPFAM" id="SSF52490">
    <property type="entry name" value="Tubulin nucleotide-binding domain-like"/>
    <property type="match status" value="1"/>
</dbReference>
<evidence type="ECO:0000256" key="2">
    <source>
        <dbReference type="ARBA" id="ARBA00008507"/>
    </source>
</evidence>
<protein>
    <submittedName>
        <fullName evidence="6">Uncharacterized protein</fullName>
    </submittedName>
</protein>
<feature type="domain" description="DML1/Misato tubulin" evidence="5">
    <location>
        <begin position="197"/>
        <end position="382"/>
    </location>
</feature>